<dbReference type="Proteomes" id="UP000028643">
    <property type="component" value="Unassembled WGS sequence"/>
</dbReference>
<comment type="caution">
    <text evidence="1">The sequence shown here is derived from an EMBL/GenBank/DDBJ whole genome shotgun (WGS) entry which is preliminary data.</text>
</comment>
<dbReference type="AlphaFoldDB" id="A0A085VLG1"/>
<name>A0A085VLG1_PSESX</name>
<dbReference type="PATRIC" id="fig|317.174.peg.22"/>
<reference evidence="1 2" key="1">
    <citation type="submission" date="2014-07" db="EMBL/GenBank/DDBJ databases">
        <title>Draft Genome Sequences of Environmental Pseudomonas syringae strains.</title>
        <authorList>
            <person name="Baltrus D.A."/>
            <person name="Berge O."/>
            <person name="Morris C."/>
        </authorList>
    </citation>
    <scope>NUCLEOTIDE SEQUENCE [LARGE SCALE GENOMIC DNA]</scope>
    <source>
        <strain evidence="1 2">CEB003</strain>
    </source>
</reference>
<sequence length="74" mass="8547">MHHSRHYRIDYLLHGKYKSFYVCAPAMDNASAWNWAAVDAGFGQIPKYRMDKVPVISKPKAEQFGLSDVQWTES</sequence>
<organism evidence="1 2">
    <name type="scientific">Pseudomonas syringae</name>
    <dbReference type="NCBI Taxonomy" id="317"/>
    <lineage>
        <taxon>Bacteria</taxon>
        <taxon>Pseudomonadati</taxon>
        <taxon>Pseudomonadota</taxon>
        <taxon>Gammaproteobacteria</taxon>
        <taxon>Pseudomonadales</taxon>
        <taxon>Pseudomonadaceae</taxon>
        <taxon>Pseudomonas</taxon>
    </lineage>
</organism>
<dbReference type="Pfam" id="PF20192">
    <property type="entry name" value="DUF6555"/>
    <property type="match status" value="1"/>
</dbReference>
<dbReference type="RefSeq" id="WP_020292631.1">
    <property type="nucleotide sequence ID" value="NZ_JPQT01000010.1"/>
</dbReference>
<gene>
    <name evidence="1" type="ORF">IV02_00090</name>
</gene>
<dbReference type="EMBL" id="JPQT01000010">
    <property type="protein sequence ID" value="KFE56274.1"/>
    <property type="molecule type" value="Genomic_DNA"/>
</dbReference>
<dbReference type="InterPro" id="IPR046685">
    <property type="entry name" value="DUF6555"/>
</dbReference>
<protein>
    <submittedName>
        <fullName evidence="1">Uncharacterized protein</fullName>
    </submittedName>
</protein>
<evidence type="ECO:0000313" key="1">
    <source>
        <dbReference type="EMBL" id="KFE56274.1"/>
    </source>
</evidence>
<evidence type="ECO:0000313" key="2">
    <source>
        <dbReference type="Proteomes" id="UP000028643"/>
    </source>
</evidence>
<proteinExistence type="predicted"/>
<accession>A0A085VLG1</accession>